<reference evidence="1 2" key="1">
    <citation type="submission" date="2023-03" db="EMBL/GenBank/DDBJ databases">
        <title>Draft genome sequence of Thalassotalea insulae KCTC 62186T.</title>
        <authorList>
            <person name="Sawabe T."/>
        </authorList>
    </citation>
    <scope>NUCLEOTIDE SEQUENCE [LARGE SCALE GENOMIC DNA]</scope>
    <source>
        <strain evidence="1 2">KCTC 62186</strain>
    </source>
</reference>
<comment type="caution">
    <text evidence="1">The sequence shown here is derived from an EMBL/GenBank/DDBJ whole genome shotgun (WGS) entry which is preliminary data.</text>
</comment>
<sequence length="34" mass="4214">MCYRYNSNASDNYYHLDLQGISSTKYYFYDYLIK</sequence>
<dbReference type="Proteomes" id="UP001157186">
    <property type="component" value="Unassembled WGS sequence"/>
</dbReference>
<dbReference type="EMBL" id="BSST01000001">
    <property type="protein sequence ID" value="GLX79938.1"/>
    <property type="molecule type" value="Genomic_DNA"/>
</dbReference>
<gene>
    <name evidence="1" type="ORF">tinsulaeT_32780</name>
</gene>
<evidence type="ECO:0000313" key="2">
    <source>
        <dbReference type="Proteomes" id="UP001157186"/>
    </source>
</evidence>
<keyword evidence="2" id="KW-1185">Reference proteome</keyword>
<organism evidence="1 2">
    <name type="scientific">Thalassotalea insulae</name>
    <dbReference type="NCBI Taxonomy" id="2056778"/>
    <lineage>
        <taxon>Bacteria</taxon>
        <taxon>Pseudomonadati</taxon>
        <taxon>Pseudomonadota</taxon>
        <taxon>Gammaproteobacteria</taxon>
        <taxon>Alteromonadales</taxon>
        <taxon>Colwelliaceae</taxon>
        <taxon>Thalassotalea</taxon>
    </lineage>
</organism>
<proteinExistence type="predicted"/>
<name>A0ABQ6GVI2_9GAMM</name>
<evidence type="ECO:0000313" key="1">
    <source>
        <dbReference type="EMBL" id="GLX79938.1"/>
    </source>
</evidence>
<protein>
    <submittedName>
        <fullName evidence="1">Uncharacterized protein</fullName>
    </submittedName>
</protein>
<accession>A0ABQ6GVI2</accession>